<comment type="function">
    <text evidence="9">Part of the twin-arginine translocation (Tat) system that transports large folded proteins containing a characteristic twin-arginine motif in their signal peptide across membranes. TatA could form the protein-conducting channel of the Tat system.</text>
</comment>
<comment type="subcellular location">
    <subcellularLocation>
        <location evidence="1 9">Cell membrane</location>
        <topology evidence="1 9">Single-pass membrane protein</topology>
    </subcellularLocation>
</comment>
<evidence type="ECO:0000313" key="11">
    <source>
        <dbReference type="EMBL" id="MBK1726973.1"/>
    </source>
</evidence>
<evidence type="ECO:0000256" key="2">
    <source>
        <dbReference type="ARBA" id="ARBA00022448"/>
    </source>
</evidence>
<dbReference type="Pfam" id="PF02416">
    <property type="entry name" value="TatA_B_E"/>
    <property type="match status" value="1"/>
</dbReference>
<dbReference type="Gene3D" id="1.20.5.3310">
    <property type="match status" value="1"/>
</dbReference>
<dbReference type="Proteomes" id="UP000738126">
    <property type="component" value="Unassembled WGS sequence"/>
</dbReference>
<evidence type="ECO:0000256" key="1">
    <source>
        <dbReference type="ARBA" id="ARBA00004162"/>
    </source>
</evidence>
<feature type="region of interest" description="Disordered" evidence="10">
    <location>
        <begin position="38"/>
        <end position="93"/>
    </location>
</feature>
<dbReference type="PANTHER" id="PTHR42982:SF1">
    <property type="entry name" value="SEC-INDEPENDENT PROTEIN TRANSLOCASE PROTEIN TATA"/>
    <property type="match status" value="1"/>
</dbReference>
<keyword evidence="5 9" id="KW-0653">Protein transport</keyword>
<dbReference type="HAMAP" id="MF_00236">
    <property type="entry name" value="TatA_E"/>
    <property type="match status" value="1"/>
</dbReference>
<dbReference type="InterPro" id="IPR003369">
    <property type="entry name" value="TatA/B/E"/>
</dbReference>
<proteinExistence type="inferred from homology"/>
<evidence type="ECO:0000256" key="8">
    <source>
        <dbReference type="ARBA" id="ARBA00023136"/>
    </source>
</evidence>
<keyword evidence="8 9" id="KW-0472">Membrane</keyword>
<dbReference type="PANTHER" id="PTHR42982">
    <property type="entry name" value="SEC-INDEPENDENT PROTEIN TRANSLOCASE PROTEIN TATA"/>
    <property type="match status" value="1"/>
</dbReference>
<evidence type="ECO:0000256" key="9">
    <source>
        <dbReference type="HAMAP-Rule" id="MF_00236"/>
    </source>
</evidence>
<evidence type="ECO:0000256" key="6">
    <source>
        <dbReference type="ARBA" id="ARBA00022989"/>
    </source>
</evidence>
<keyword evidence="12" id="KW-1185">Reference proteome</keyword>
<evidence type="ECO:0000313" key="12">
    <source>
        <dbReference type="Proteomes" id="UP000738126"/>
    </source>
</evidence>
<evidence type="ECO:0000256" key="3">
    <source>
        <dbReference type="ARBA" id="ARBA00022475"/>
    </source>
</evidence>
<evidence type="ECO:0000256" key="5">
    <source>
        <dbReference type="ARBA" id="ARBA00022927"/>
    </source>
</evidence>
<sequence length="93" mass="10066">MGFNIWSLLIILAIVLLLFGTKKLRNIGGDLGGAIRGFKESMREGEQQEGAGEPREGREDEEPAPLEHREGESPSRAAASEASSAQERDRSAS</sequence>
<feature type="compositionally biased region" description="Basic and acidic residues" evidence="10">
    <location>
        <begin position="38"/>
        <end position="58"/>
    </location>
</feature>
<keyword evidence="6 9" id="KW-1133">Transmembrane helix</keyword>
<comment type="similarity">
    <text evidence="9">Belongs to the TatA/E family.</text>
</comment>
<accession>A0ABS1E7N2</accession>
<evidence type="ECO:0000256" key="7">
    <source>
        <dbReference type="ARBA" id="ARBA00023010"/>
    </source>
</evidence>
<keyword evidence="2 9" id="KW-0813">Transport</keyword>
<dbReference type="InterPro" id="IPR006312">
    <property type="entry name" value="TatA/E"/>
</dbReference>
<keyword evidence="7 9" id="KW-0811">Translocation</keyword>
<name>A0ABS1E7N2_9GAMM</name>
<dbReference type="NCBIfam" id="TIGR01411">
    <property type="entry name" value="tatAE"/>
    <property type="match status" value="1"/>
</dbReference>
<keyword evidence="3 9" id="KW-1003">Cell membrane</keyword>
<dbReference type="RefSeq" id="WP_200259287.1">
    <property type="nucleotide sequence ID" value="NZ_NRSH01000085.1"/>
</dbReference>
<reference evidence="11 12" key="1">
    <citation type="journal article" date="2020" name="Microorganisms">
        <title>Osmotic Adaptation and Compatible Solute Biosynthesis of Phototrophic Bacteria as Revealed from Genome Analyses.</title>
        <authorList>
            <person name="Imhoff J.F."/>
            <person name="Rahn T."/>
            <person name="Kunzel S."/>
            <person name="Keller A."/>
            <person name="Neulinger S.C."/>
        </authorList>
    </citation>
    <scope>NUCLEOTIDE SEQUENCE [LARGE SCALE GENOMIC DNA]</scope>
    <source>
        <strain evidence="11 12">DSM 15116</strain>
    </source>
</reference>
<gene>
    <name evidence="9" type="primary">tatA</name>
    <name evidence="11" type="ORF">CKO13_08050</name>
</gene>
<keyword evidence="4 9" id="KW-0812">Transmembrane</keyword>
<dbReference type="EMBL" id="NRSH01000085">
    <property type="protein sequence ID" value="MBK1726973.1"/>
    <property type="molecule type" value="Genomic_DNA"/>
</dbReference>
<comment type="subunit">
    <text evidence="9">The Tat system comprises two distinct complexes: a TatABC complex, containing multiple copies of TatA, TatB and TatC subunits, and a separate TatA complex, containing only TatA subunits. Substrates initially bind to the TatABC complex, which probably triggers association of the separate TatA complex to form the active translocon.</text>
</comment>
<evidence type="ECO:0000256" key="10">
    <source>
        <dbReference type="SAM" id="MobiDB-lite"/>
    </source>
</evidence>
<feature type="compositionally biased region" description="Low complexity" evidence="10">
    <location>
        <begin position="74"/>
        <end position="85"/>
    </location>
</feature>
<evidence type="ECO:0000256" key="4">
    <source>
        <dbReference type="ARBA" id="ARBA00022692"/>
    </source>
</evidence>
<comment type="caution">
    <text evidence="11">The sequence shown here is derived from an EMBL/GenBank/DDBJ whole genome shotgun (WGS) entry which is preliminary data.</text>
</comment>
<protein>
    <recommendedName>
        <fullName evidence="9">Sec-independent protein translocase protein TatA</fullName>
    </recommendedName>
</protein>
<organism evidence="11 12">
    <name type="scientific">Halorhodospira neutriphila</name>
    <dbReference type="NCBI Taxonomy" id="168379"/>
    <lineage>
        <taxon>Bacteria</taxon>
        <taxon>Pseudomonadati</taxon>
        <taxon>Pseudomonadota</taxon>
        <taxon>Gammaproteobacteria</taxon>
        <taxon>Chromatiales</taxon>
        <taxon>Ectothiorhodospiraceae</taxon>
        <taxon>Halorhodospira</taxon>
    </lineage>
</organism>